<keyword evidence="2" id="KW-0175">Coiled coil</keyword>
<dbReference type="PANTHER" id="PTHR22761">
    <property type="entry name" value="CHARGED MULTIVESICULAR BODY PROTEIN"/>
    <property type="match status" value="1"/>
</dbReference>
<dbReference type="GO" id="GO:0005771">
    <property type="term" value="C:multivesicular body"/>
    <property type="evidence" value="ECO:0007669"/>
    <property type="project" value="TreeGrafter"/>
</dbReference>
<dbReference type="RefSeq" id="XP_067821777.1">
    <property type="nucleotide sequence ID" value="XM_067961252.1"/>
</dbReference>
<name>A0A976NY52_BRELC</name>
<sequence>MKGIFAKKKPEAPAINISDAGEKVHARISVLNSKIEQLDEELRRHREQMKKVRGPAVSSIKQRAIQTLKQKKMFEAQRDNLQAQSFNIEQAAFAIDTSRDAVTTVAAMKSAIVQLKVETQNINVSELEDLQDDMADLLEDMNEIQDTMGRSYGISGEIDEDELEAELEGLEEEYAEEEELEEPQPSYLAPPQHHDLPAVPLGTDRSSKLAYTTDFHGLPLSSHPT</sequence>
<dbReference type="KEGG" id="blac:94346923"/>
<evidence type="ECO:0000313" key="4">
    <source>
        <dbReference type="EMBL" id="TDH72278.1"/>
    </source>
</evidence>
<comment type="similarity">
    <text evidence="1">Belongs to the SNF7 family.</text>
</comment>
<dbReference type="Gene3D" id="1.10.287.1060">
    <property type="entry name" value="ESAT-6-like"/>
    <property type="match status" value="1"/>
</dbReference>
<dbReference type="PANTHER" id="PTHR22761:SF12">
    <property type="entry name" value="CHARGED MULTIVESICULAR BODY PROTEIN 5"/>
    <property type="match status" value="1"/>
</dbReference>
<dbReference type="GO" id="GO:0006900">
    <property type="term" value="P:vesicle budding from membrane"/>
    <property type="evidence" value="ECO:0007669"/>
    <property type="project" value="TreeGrafter"/>
</dbReference>
<evidence type="ECO:0000313" key="5">
    <source>
        <dbReference type="Proteomes" id="UP000294530"/>
    </source>
</evidence>
<reference evidence="4 5" key="1">
    <citation type="journal article" date="2021" name="Genome Biol.">
        <title>AFLAP: assembly-free linkage analysis pipeline using k-mers from genome sequencing data.</title>
        <authorList>
            <person name="Fletcher K."/>
            <person name="Zhang L."/>
            <person name="Gil J."/>
            <person name="Han R."/>
            <person name="Cavanaugh K."/>
            <person name="Michelmore R."/>
        </authorList>
    </citation>
    <scope>NUCLEOTIDE SEQUENCE [LARGE SCALE GENOMIC DNA]</scope>
    <source>
        <strain evidence="4 5">SF5</strain>
    </source>
</reference>
<dbReference type="Pfam" id="PF03357">
    <property type="entry name" value="Snf7"/>
    <property type="match status" value="1"/>
</dbReference>
<comment type="caution">
    <text evidence="4">The sequence shown here is derived from an EMBL/GenBank/DDBJ whole genome shotgun (WGS) entry which is preliminary data.</text>
</comment>
<proteinExistence type="inferred from homology"/>
<protein>
    <recommendedName>
        <fullName evidence="6">Charged multivesicular body protein 5</fullName>
    </recommendedName>
</protein>
<gene>
    <name evidence="4" type="ORF">CCR75_003155</name>
</gene>
<dbReference type="InterPro" id="IPR005024">
    <property type="entry name" value="Snf7_fam"/>
</dbReference>
<evidence type="ECO:0008006" key="6">
    <source>
        <dbReference type="Google" id="ProtNLM"/>
    </source>
</evidence>
<dbReference type="Gene3D" id="6.10.250.1710">
    <property type="match status" value="1"/>
</dbReference>
<dbReference type="EMBL" id="SHOA02000038">
    <property type="protein sequence ID" value="TDH72278.1"/>
    <property type="molecule type" value="Genomic_DNA"/>
</dbReference>
<accession>A0A976NY52</accession>
<dbReference type="OrthoDB" id="3973241at2759"/>
<organism evidence="4 5">
    <name type="scientific">Bremia lactucae</name>
    <name type="common">Lettuce downy mildew</name>
    <dbReference type="NCBI Taxonomy" id="4779"/>
    <lineage>
        <taxon>Eukaryota</taxon>
        <taxon>Sar</taxon>
        <taxon>Stramenopiles</taxon>
        <taxon>Oomycota</taxon>
        <taxon>Peronosporomycetes</taxon>
        <taxon>Peronosporales</taxon>
        <taxon>Peronosporaceae</taxon>
        <taxon>Bremia</taxon>
    </lineage>
</organism>
<evidence type="ECO:0000256" key="1">
    <source>
        <dbReference type="ARBA" id="ARBA00006190"/>
    </source>
</evidence>
<dbReference type="GO" id="GO:0032511">
    <property type="term" value="P:late endosome to vacuole transport via multivesicular body sorting pathway"/>
    <property type="evidence" value="ECO:0007669"/>
    <property type="project" value="TreeGrafter"/>
</dbReference>
<dbReference type="Proteomes" id="UP000294530">
    <property type="component" value="Unassembled WGS sequence"/>
</dbReference>
<feature type="compositionally biased region" description="Acidic residues" evidence="3">
    <location>
        <begin position="172"/>
        <end position="182"/>
    </location>
</feature>
<evidence type="ECO:0000256" key="3">
    <source>
        <dbReference type="SAM" id="MobiDB-lite"/>
    </source>
</evidence>
<keyword evidence="5" id="KW-1185">Reference proteome</keyword>
<feature type="region of interest" description="Disordered" evidence="3">
    <location>
        <begin position="172"/>
        <end position="204"/>
    </location>
</feature>
<dbReference type="AlphaFoldDB" id="A0A976NY52"/>
<evidence type="ECO:0000256" key="2">
    <source>
        <dbReference type="ARBA" id="ARBA00023054"/>
    </source>
</evidence>
<dbReference type="GeneID" id="94346923"/>